<evidence type="ECO:0000256" key="1">
    <source>
        <dbReference type="SAM" id="MobiDB-lite"/>
    </source>
</evidence>
<evidence type="ECO:0000313" key="3">
    <source>
        <dbReference type="Proteomes" id="UP000006753"/>
    </source>
</evidence>
<proteinExistence type="predicted"/>
<protein>
    <submittedName>
        <fullName evidence="2">Uncharacterized protein</fullName>
    </submittedName>
</protein>
<gene>
    <name evidence="2" type="ORF">MBM_04754</name>
</gene>
<reference evidence="2 3" key="1">
    <citation type="journal article" date="2012" name="BMC Genomics">
        <title>Sequencing the genome of Marssonina brunnea reveals fungus-poplar co-evolution.</title>
        <authorList>
            <person name="Zhu S."/>
            <person name="Cao Y.-Z."/>
            <person name="Jiang C."/>
            <person name="Tan B.-Y."/>
            <person name="Wang Z."/>
            <person name="Feng S."/>
            <person name="Zhang L."/>
            <person name="Su X.-H."/>
            <person name="Brejova B."/>
            <person name="Vinar T."/>
            <person name="Xu M."/>
            <person name="Wang M.-X."/>
            <person name="Zhang S.-G."/>
            <person name="Huang M.-R."/>
            <person name="Wu R."/>
            <person name="Zhou Y."/>
        </authorList>
    </citation>
    <scope>NUCLEOTIDE SEQUENCE [LARGE SCALE GENOMIC DNA]</scope>
    <source>
        <strain evidence="2 3">MB_m1</strain>
    </source>
</reference>
<feature type="region of interest" description="Disordered" evidence="1">
    <location>
        <begin position="177"/>
        <end position="226"/>
    </location>
</feature>
<dbReference type="HOGENOM" id="CLU_1224996_0_0_1"/>
<organism evidence="2 3">
    <name type="scientific">Marssonina brunnea f. sp. multigermtubi (strain MB_m1)</name>
    <name type="common">Marssonina leaf spot fungus</name>
    <dbReference type="NCBI Taxonomy" id="1072389"/>
    <lineage>
        <taxon>Eukaryota</taxon>
        <taxon>Fungi</taxon>
        <taxon>Dikarya</taxon>
        <taxon>Ascomycota</taxon>
        <taxon>Pezizomycotina</taxon>
        <taxon>Leotiomycetes</taxon>
        <taxon>Helotiales</taxon>
        <taxon>Drepanopezizaceae</taxon>
        <taxon>Drepanopeziza</taxon>
    </lineage>
</organism>
<feature type="compositionally biased region" description="Basic and acidic residues" evidence="1">
    <location>
        <begin position="177"/>
        <end position="187"/>
    </location>
</feature>
<accession>K1WXD9</accession>
<dbReference type="Proteomes" id="UP000006753">
    <property type="component" value="Unassembled WGS sequence"/>
</dbReference>
<feature type="compositionally biased region" description="Polar residues" evidence="1">
    <location>
        <begin position="214"/>
        <end position="226"/>
    </location>
</feature>
<feature type="region of interest" description="Disordered" evidence="1">
    <location>
        <begin position="28"/>
        <end position="52"/>
    </location>
</feature>
<keyword evidence="3" id="KW-1185">Reference proteome</keyword>
<evidence type="ECO:0000313" key="2">
    <source>
        <dbReference type="EMBL" id="EKD17177.1"/>
    </source>
</evidence>
<name>K1WXD9_MARBU</name>
<dbReference type="EMBL" id="JH921437">
    <property type="protein sequence ID" value="EKD17177.1"/>
    <property type="molecule type" value="Genomic_DNA"/>
</dbReference>
<dbReference type="KEGG" id="mbe:MBM_04754"/>
<sequence>MPKDQREADPSESFSVSTEILIEQISLSSHAGSSARHKSTSPKPSDVDAGHQDEEPLLASEPRSVIAITSLLMIGTRLLSLSLKRLIRTALSSLTHLRTSLLLLLVVVIVPLSPPRLQLTNELPVLRIRRRERKRTSARQSSGGVTLLLIAAAAAVGVTTDHGSSMLLVGRREREREEFSRKAGERHSQKRKRSPFSPAVQRVSGWSPAEDTLTEVSNPSTWTLPS</sequence>
<dbReference type="AlphaFoldDB" id="K1WXD9"/>
<dbReference type="InParanoid" id="K1WXD9"/>